<organism evidence="5 6">
    <name type="scientific">Dreissena polymorpha</name>
    <name type="common">Zebra mussel</name>
    <name type="synonym">Mytilus polymorpha</name>
    <dbReference type="NCBI Taxonomy" id="45954"/>
    <lineage>
        <taxon>Eukaryota</taxon>
        <taxon>Metazoa</taxon>
        <taxon>Spiralia</taxon>
        <taxon>Lophotrochozoa</taxon>
        <taxon>Mollusca</taxon>
        <taxon>Bivalvia</taxon>
        <taxon>Autobranchia</taxon>
        <taxon>Heteroconchia</taxon>
        <taxon>Euheterodonta</taxon>
        <taxon>Imparidentia</taxon>
        <taxon>Neoheterodontei</taxon>
        <taxon>Myida</taxon>
        <taxon>Dreissenoidea</taxon>
        <taxon>Dreissenidae</taxon>
        <taxon>Dreissena</taxon>
    </lineage>
</organism>
<dbReference type="CDD" id="cd00160">
    <property type="entry name" value="RhoGEF"/>
    <property type="match status" value="1"/>
</dbReference>
<gene>
    <name evidence="5" type="ORF">DPMN_122585</name>
</gene>
<keyword evidence="2" id="KW-0963">Cytoplasm</keyword>
<dbReference type="PANTHER" id="PTHR46006:SF8">
    <property type="entry name" value="DH DOMAIN-CONTAINING PROTEIN"/>
    <property type="match status" value="1"/>
</dbReference>
<dbReference type="SMART" id="SM00325">
    <property type="entry name" value="RhoGEF"/>
    <property type="match status" value="1"/>
</dbReference>
<reference evidence="5" key="2">
    <citation type="submission" date="2020-11" db="EMBL/GenBank/DDBJ databases">
        <authorList>
            <person name="McCartney M.A."/>
            <person name="Auch B."/>
            <person name="Kono T."/>
            <person name="Mallez S."/>
            <person name="Becker A."/>
            <person name="Gohl D.M."/>
            <person name="Silverstein K.A.T."/>
            <person name="Koren S."/>
            <person name="Bechman K.B."/>
            <person name="Herman A."/>
            <person name="Abrahante J.E."/>
            <person name="Garbe J."/>
        </authorList>
    </citation>
    <scope>NUCLEOTIDE SEQUENCE</scope>
    <source>
        <strain evidence="5">Duluth1</strain>
        <tissue evidence="5">Whole animal</tissue>
    </source>
</reference>
<dbReference type="GO" id="GO:0005085">
    <property type="term" value="F:guanyl-nucleotide exchange factor activity"/>
    <property type="evidence" value="ECO:0007669"/>
    <property type="project" value="InterPro"/>
</dbReference>
<feature type="domain" description="PH" evidence="3">
    <location>
        <begin position="341"/>
        <end position="455"/>
    </location>
</feature>
<reference evidence="5" key="1">
    <citation type="journal article" date="2019" name="bioRxiv">
        <title>The Genome of the Zebra Mussel, Dreissena polymorpha: A Resource for Invasive Species Research.</title>
        <authorList>
            <person name="McCartney M.A."/>
            <person name="Auch B."/>
            <person name="Kono T."/>
            <person name="Mallez S."/>
            <person name="Zhang Y."/>
            <person name="Obille A."/>
            <person name="Becker A."/>
            <person name="Abrahante J.E."/>
            <person name="Garbe J."/>
            <person name="Badalamenti J.P."/>
            <person name="Herman A."/>
            <person name="Mangelson H."/>
            <person name="Liachko I."/>
            <person name="Sullivan S."/>
            <person name="Sone E.D."/>
            <person name="Koren S."/>
            <person name="Silverstein K.A.T."/>
            <person name="Beckman K.B."/>
            <person name="Gohl D.M."/>
        </authorList>
    </citation>
    <scope>NUCLEOTIDE SEQUENCE</scope>
    <source>
        <strain evidence="5">Duluth1</strain>
        <tissue evidence="5">Whole animal</tissue>
    </source>
</reference>
<dbReference type="SUPFAM" id="SSF48065">
    <property type="entry name" value="DBL homology domain (DH-domain)"/>
    <property type="match status" value="1"/>
</dbReference>
<dbReference type="AlphaFoldDB" id="A0A9D4JQP5"/>
<dbReference type="InterPro" id="IPR011993">
    <property type="entry name" value="PH-like_dom_sf"/>
</dbReference>
<evidence type="ECO:0008006" key="7">
    <source>
        <dbReference type="Google" id="ProtNLM"/>
    </source>
</evidence>
<protein>
    <recommendedName>
        <fullName evidence="7">Rho guanine nucleotide exchange factor 3</fullName>
    </recommendedName>
</protein>
<dbReference type="InterPro" id="IPR001849">
    <property type="entry name" value="PH_domain"/>
</dbReference>
<evidence type="ECO:0000313" key="6">
    <source>
        <dbReference type="Proteomes" id="UP000828390"/>
    </source>
</evidence>
<dbReference type="PROSITE" id="PS50003">
    <property type="entry name" value="PH_DOMAIN"/>
    <property type="match status" value="1"/>
</dbReference>
<dbReference type="Proteomes" id="UP000828390">
    <property type="component" value="Unassembled WGS sequence"/>
</dbReference>
<dbReference type="GO" id="GO:0035025">
    <property type="term" value="P:positive regulation of Rho protein signal transduction"/>
    <property type="evidence" value="ECO:0007669"/>
    <property type="project" value="TreeGrafter"/>
</dbReference>
<dbReference type="PANTHER" id="PTHR46006">
    <property type="entry name" value="RHO GUANINE NUCLEOTIDE EXCHANGE FACTOR AT 64C, ISOFORM A"/>
    <property type="match status" value="1"/>
</dbReference>
<dbReference type="InterPro" id="IPR051480">
    <property type="entry name" value="Endocytic_GEF_Adapter"/>
</dbReference>
<dbReference type="Gene3D" id="1.20.900.10">
    <property type="entry name" value="Dbl homology (DH) domain"/>
    <property type="match status" value="1"/>
</dbReference>
<accession>A0A9D4JQP5</accession>
<dbReference type="InterPro" id="IPR000219">
    <property type="entry name" value="DH_dom"/>
</dbReference>
<evidence type="ECO:0000256" key="2">
    <source>
        <dbReference type="ARBA" id="ARBA00022490"/>
    </source>
</evidence>
<dbReference type="Pfam" id="PF22697">
    <property type="entry name" value="SOS1_NGEF_PH"/>
    <property type="match status" value="1"/>
</dbReference>
<comment type="subcellular location">
    <subcellularLocation>
        <location evidence="1">Cytoplasm</location>
    </subcellularLocation>
</comment>
<dbReference type="GO" id="GO:0005737">
    <property type="term" value="C:cytoplasm"/>
    <property type="evidence" value="ECO:0007669"/>
    <property type="project" value="UniProtKB-SubCell"/>
</dbReference>
<dbReference type="InterPro" id="IPR055251">
    <property type="entry name" value="SOS1_NGEF_PH"/>
</dbReference>
<evidence type="ECO:0000313" key="5">
    <source>
        <dbReference type="EMBL" id="KAH3820836.1"/>
    </source>
</evidence>
<proteinExistence type="predicted"/>
<evidence type="ECO:0000259" key="4">
    <source>
        <dbReference type="PROSITE" id="PS50010"/>
    </source>
</evidence>
<keyword evidence="6" id="KW-1185">Reference proteome</keyword>
<evidence type="ECO:0000256" key="1">
    <source>
        <dbReference type="ARBA" id="ARBA00004496"/>
    </source>
</evidence>
<sequence length="475" mass="54012">METLVWSSFNTCLDCAVAINILDFDAQFRLWPKQRSLQKKSRRKSLLRVSSLANLLSPKANRKQDTLKRTLSFKVPLAPHVSNKCHAPSAISPYKAPPPSPGRCRLSRTWSDMMNGDSSTLTRLSNNDIKLQEAIYELYQGELDLIEDLNVVKNTYQDSMRKLQLMTEGELQQIFGPLDDLIPIHEELVNRLKGQRLPDGTTGEIGQQLVDWVPNLRVYVPFCANQVFGKVLLDEKKEEPAIDDFLQRCQDSPFSRKLDLWGLLDGARSRFMKYPLLLKSILKYSSGWLDTELLGEAVRLAESVVADADRRTGEAKCIYFRSRITYLYEDQRHSAIETACTLLCNGTLKNNKGSKLQLFLFDTIVVLTRLVTQGGQQRFQVYRDPIPVCELLLEDLKDGEVKMGSFRTAFSSSQTSKNIFRVSHVDSNKAQSHTLMCNDEHDKRQWLHCFKIAINAVPKTPTDNVSLKSESSEGE</sequence>
<name>A0A9D4JQP5_DREPO</name>
<dbReference type="SUPFAM" id="SSF50729">
    <property type="entry name" value="PH domain-like"/>
    <property type="match status" value="1"/>
</dbReference>
<comment type="caution">
    <text evidence="5">The sequence shown here is derived from an EMBL/GenBank/DDBJ whole genome shotgun (WGS) entry which is preliminary data.</text>
</comment>
<dbReference type="EMBL" id="JAIWYP010000005">
    <property type="protein sequence ID" value="KAH3820836.1"/>
    <property type="molecule type" value="Genomic_DNA"/>
</dbReference>
<feature type="domain" description="DH" evidence="4">
    <location>
        <begin position="130"/>
        <end position="311"/>
    </location>
</feature>
<dbReference type="Gene3D" id="2.30.29.30">
    <property type="entry name" value="Pleckstrin-homology domain (PH domain)/Phosphotyrosine-binding domain (PTB)"/>
    <property type="match status" value="1"/>
</dbReference>
<dbReference type="Pfam" id="PF00621">
    <property type="entry name" value="RhoGEF"/>
    <property type="match status" value="1"/>
</dbReference>
<dbReference type="PROSITE" id="PS50010">
    <property type="entry name" value="DH_2"/>
    <property type="match status" value="1"/>
</dbReference>
<dbReference type="InterPro" id="IPR035899">
    <property type="entry name" value="DBL_dom_sf"/>
</dbReference>
<evidence type="ECO:0000259" key="3">
    <source>
        <dbReference type="PROSITE" id="PS50003"/>
    </source>
</evidence>